<keyword evidence="1" id="KW-0677">Repeat</keyword>
<dbReference type="PROSITE" id="PS50297">
    <property type="entry name" value="ANK_REP_REGION"/>
    <property type="match status" value="7"/>
</dbReference>
<keyword evidence="2 3" id="KW-0040">ANK repeat</keyword>
<feature type="repeat" description="ANK" evidence="3">
    <location>
        <begin position="200"/>
        <end position="232"/>
    </location>
</feature>
<feature type="repeat" description="ANK" evidence="3">
    <location>
        <begin position="298"/>
        <end position="330"/>
    </location>
</feature>
<dbReference type="Proteomes" id="UP001428290">
    <property type="component" value="Unassembled WGS sequence"/>
</dbReference>
<dbReference type="RefSeq" id="WP_345720586.1">
    <property type="nucleotide sequence ID" value="NZ_BAABRU010000002.1"/>
</dbReference>
<feature type="repeat" description="ANK" evidence="3">
    <location>
        <begin position="480"/>
        <end position="512"/>
    </location>
</feature>
<dbReference type="PANTHER" id="PTHR24198:SF165">
    <property type="entry name" value="ANKYRIN REPEAT-CONTAINING PROTEIN-RELATED"/>
    <property type="match status" value="1"/>
</dbReference>
<dbReference type="InterPro" id="IPR002110">
    <property type="entry name" value="Ankyrin_rpt"/>
</dbReference>
<gene>
    <name evidence="4" type="ORF">Hgul01_00734</name>
</gene>
<evidence type="ECO:0000256" key="3">
    <source>
        <dbReference type="PROSITE-ProRule" id="PRU00023"/>
    </source>
</evidence>
<dbReference type="SUPFAM" id="SSF48403">
    <property type="entry name" value="Ankyrin repeat"/>
    <property type="match status" value="2"/>
</dbReference>
<feature type="repeat" description="ANK" evidence="3">
    <location>
        <begin position="93"/>
        <end position="126"/>
    </location>
</feature>
<dbReference type="PANTHER" id="PTHR24198">
    <property type="entry name" value="ANKYRIN REPEAT AND PROTEIN KINASE DOMAIN-CONTAINING PROTEIN"/>
    <property type="match status" value="1"/>
</dbReference>
<accession>A0ABP9WUR1</accession>
<evidence type="ECO:0008006" key="6">
    <source>
        <dbReference type="Google" id="ProtNLM"/>
    </source>
</evidence>
<keyword evidence="5" id="KW-1185">Reference proteome</keyword>
<dbReference type="SMART" id="SM00248">
    <property type="entry name" value="ANK"/>
    <property type="match status" value="10"/>
</dbReference>
<feature type="repeat" description="ANK" evidence="3">
    <location>
        <begin position="389"/>
        <end position="417"/>
    </location>
</feature>
<organism evidence="4 5">
    <name type="scientific">Herpetosiphon gulosus</name>
    <dbReference type="NCBI Taxonomy" id="1973496"/>
    <lineage>
        <taxon>Bacteria</taxon>
        <taxon>Bacillati</taxon>
        <taxon>Chloroflexota</taxon>
        <taxon>Chloroflexia</taxon>
        <taxon>Herpetosiphonales</taxon>
        <taxon>Herpetosiphonaceae</taxon>
        <taxon>Herpetosiphon</taxon>
    </lineage>
</organism>
<dbReference type="Pfam" id="PF12796">
    <property type="entry name" value="Ank_2"/>
    <property type="match status" value="5"/>
</dbReference>
<comment type="caution">
    <text evidence="4">The sequence shown here is derived from an EMBL/GenBank/DDBJ whole genome shotgun (WGS) entry which is preliminary data.</text>
</comment>
<name>A0ABP9WUR1_9CHLR</name>
<feature type="repeat" description="ANK" evidence="3">
    <location>
        <begin position="60"/>
        <end position="92"/>
    </location>
</feature>
<evidence type="ECO:0000256" key="1">
    <source>
        <dbReference type="ARBA" id="ARBA00022737"/>
    </source>
</evidence>
<dbReference type="EMBL" id="BAABRU010000002">
    <property type="protein sequence ID" value="GAA5526952.1"/>
    <property type="molecule type" value="Genomic_DNA"/>
</dbReference>
<reference evidence="4 5" key="1">
    <citation type="submission" date="2024-02" db="EMBL/GenBank/DDBJ databases">
        <title>Herpetosiphon gulosus NBRC 112829.</title>
        <authorList>
            <person name="Ichikawa N."/>
            <person name="Katano-Makiyama Y."/>
            <person name="Hidaka K."/>
        </authorList>
    </citation>
    <scope>NUCLEOTIDE SEQUENCE [LARGE SCALE GENOMIC DNA]</scope>
    <source>
        <strain evidence="4 5">NBRC 112829</strain>
    </source>
</reference>
<dbReference type="PROSITE" id="PS50088">
    <property type="entry name" value="ANK_REPEAT"/>
    <property type="match status" value="7"/>
</dbReference>
<dbReference type="InterPro" id="IPR036770">
    <property type="entry name" value="Ankyrin_rpt-contain_sf"/>
</dbReference>
<protein>
    <recommendedName>
        <fullName evidence="6">Ankyrin</fullName>
    </recommendedName>
</protein>
<dbReference type="PRINTS" id="PR01415">
    <property type="entry name" value="ANKYRIN"/>
</dbReference>
<dbReference type="Gene3D" id="1.25.40.20">
    <property type="entry name" value="Ankyrin repeat-containing domain"/>
    <property type="match status" value="4"/>
</dbReference>
<evidence type="ECO:0000313" key="4">
    <source>
        <dbReference type="EMBL" id="GAA5526952.1"/>
    </source>
</evidence>
<proteinExistence type="predicted"/>
<evidence type="ECO:0000256" key="2">
    <source>
        <dbReference type="ARBA" id="ARBA00023043"/>
    </source>
</evidence>
<sequence>MNNSMIEVRLFEALRSGQSSIATEILEVQPELARMSFNPSNPAIANGLVSHPEQYANAPIGQTPLHIAAWNGEQRLVKQLLELGADPNARDLHGGTPLHAMVRWVTRPDIVDMLLERGADINPVDHAGQTPLHLAASCIRRPGHQWGNHPDLCSYLIANGAMIDIFSAIILDHDDQAATLLKQNPELVHTRTTGNQTHPPAATPLHVAADRGNQAMAELLLASHADPNNLDARGRSPLYLAAHAAGTRKRQAAPELTALLLTHSNAAPILAASLLGTEPALRDLLAQSAANIQVSDQGGYTALHLAAWNGQVEAIAELLAHGADIAARTKRNETALQLAVAYDHNATAAILLDHGATPDVFIAAMLGRTDLLEQLLKHNPEVGSTPNRYGRTPLRLAVEREQTAIVEFLLAHGVKPDLWMAAGMGDLARVEALVETDSHALHQRDQWGYTALHWASKSGQLAVLEYLLERGAGLEPRGSDGGTPLTLALWHEQSAAARLLVASGADIDALDNWGGSPRNQVAALKHVN</sequence>
<feature type="repeat" description="ANK" evidence="3">
    <location>
        <begin position="447"/>
        <end position="479"/>
    </location>
</feature>
<evidence type="ECO:0000313" key="5">
    <source>
        <dbReference type="Proteomes" id="UP001428290"/>
    </source>
</evidence>